<dbReference type="InterPro" id="IPR032675">
    <property type="entry name" value="LRR_dom_sf"/>
</dbReference>
<protein>
    <recommendedName>
        <fullName evidence="4">NACHT domain-containing protein</fullName>
    </recommendedName>
</protein>
<dbReference type="InterPro" id="IPR050637">
    <property type="entry name" value="NLRP_innate_immun_reg"/>
</dbReference>
<dbReference type="GO" id="GO:0005829">
    <property type="term" value="C:cytosol"/>
    <property type="evidence" value="ECO:0007669"/>
    <property type="project" value="UniProtKB-SubCell"/>
</dbReference>
<dbReference type="PANTHER" id="PTHR45690:SF21">
    <property type="entry name" value="NACHT, LRR AND PYD DOMAINS-CONTAINING PROTEIN 4 ISOFORM X1"/>
    <property type="match status" value="1"/>
</dbReference>
<evidence type="ECO:0000256" key="2">
    <source>
        <dbReference type="ARBA" id="ARBA00022741"/>
    </source>
</evidence>
<organism evidence="5 6">
    <name type="scientific">Xenopus laevis</name>
    <name type="common">African clawed frog</name>
    <dbReference type="NCBI Taxonomy" id="8355"/>
    <lineage>
        <taxon>Eukaryota</taxon>
        <taxon>Metazoa</taxon>
        <taxon>Chordata</taxon>
        <taxon>Craniata</taxon>
        <taxon>Vertebrata</taxon>
        <taxon>Euteleostomi</taxon>
        <taxon>Amphibia</taxon>
        <taxon>Batrachia</taxon>
        <taxon>Anura</taxon>
        <taxon>Pipoidea</taxon>
        <taxon>Pipidae</taxon>
        <taxon>Xenopodinae</taxon>
        <taxon>Xenopus</taxon>
        <taxon>Xenopus</taxon>
    </lineage>
</organism>
<dbReference type="SUPFAM" id="SSF52047">
    <property type="entry name" value="RNI-like"/>
    <property type="match status" value="1"/>
</dbReference>
<dbReference type="Gene3D" id="3.40.50.300">
    <property type="entry name" value="P-loop containing nucleotide triphosphate hydrolases"/>
    <property type="match status" value="1"/>
</dbReference>
<dbReference type="EMBL" id="CM004480">
    <property type="protein sequence ID" value="OCT69362.1"/>
    <property type="molecule type" value="Genomic_DNA"/>
</dbReference>
<reference evidence="6" key="1">
    <citation type="journal article" date="2016" name="Nature">
        <title>Genome evolution in the allotetraploid frog Xenopus laevis.</title>
        <authorList>
            <person name="Session A.M."/>
            <person name="Uno Y."/>
            <person name="Kwon T."/>
            <person name="Chapman J.A."/>
            <person name="Toyoda A."/>
            <person name="Takahashi S."/>
            <person name="Fukui A."/>
            <person name="Hikosaka A."/>
            <person name="Suzuki A."/>
            <person name="Kondo M."/>
            <person name="van Heeringen S.J."/>
            <person name="Quigley I."/>
            <person name="Heinz S."/>
            <person name="Ogino H."/>
            <person name="Ochi H."/>
            <person name="Hellsten U."/>
            <person name="Lyons J.B."/>
            <person name="Simakov O."/>
            <person name="Putnam N."/>
            <person name="Stites J."/>
            <person name="Kuroki Y."/>
            <person name="Tanaka T."/>
            <person name="Michiue T."/>
            <person name="Watanabe M."/>
            <person name="Bogdanovic O."/>
            <person name="Lister R."/>
            <person name="Georgiou G."/>
            <person name="Paranjpe S.S."/>
            <person name="van Kruijsbergen I."/>
            <person name="Shu S."/>
            <person name="Carlson J."/>
            <person name="Kinoshita T."/>
            <person name="Ohta Y."/>
            <person name="Mawaribuchi S."/>
            <person name="Jenkins J."/>
            <person name="Grimwood J."/>
            <person name="Schmutz J."/>
            <person name="Mitros T."/>
            <person name="Mozaffari S.V."/>
            <person name="Suzuki Y."/>
            <person name="Haramoto Y."/>
            <person name="Yamamoto T.S."/>
            <person name="Takagi C."/>
            <person name="Heald R."/>
            <person name="Miller K."/>
            <person name="Haudenschild C."/>
            <person name="Kitzman J."/>
            <person name="Nakayama T."/>
            <person name="Izutsu Y."/>
            <person name="Robert J."/>
            <person name="Fortriede J."/>
            <person name="Burns K."/>
            <person name="Lotay V."/>
            <person name="Karimi K."/>
            <person name="Yasuoka Y."/>
            <person name="Dichmann D.S."/>
            <person name="Flajnik M.F."/>
            <person name="Houston D.W."/>
            <person name="Shendure J."/>
            <person name="DuPasquier L."/>
            <person name="Vize P.D."/>
            <person name="Zorn A.M."/>
            <person name="Ito M."/>
            <person name="Marcotte E.M."/>
            <person name="Wallingford J.B."/>
            <person name="Ito Y."/>
            <person name="Asashima M."/>
            <person name="Ueno N."/>
            <person name="Matsuda Y."/>
            <person name="Veenstra G.J."/>
            <person name="Fujiyama A."/>
            <person name="Harland R.M."/>
            <person name="Taira M."/>
            <person name="Rokhsar D.S."/>
        </authorList>
    </citation>
    <scope>NUCLEOTIDE SEQUENCE [LARGE SCALE GENOMIC DNA]</scope>
    <source>
        <strain evidence="6">J</strain>
    </source>
</reference>
<name>A0A974H915_XENLA</name>
<dbReference type="PROSITE" id="PS50837">
    <property type="entry name" value="NACHT"/>
    <property type="match status" value="1"/>
</dbReference>
<dbReference type="Pfam" id="PF17776">
    <property type="entry name" value="NLRC4_HD2"/>
    <property type="match status" value="1"/>
</dbReference>
<dbReference type="InterPro" id="IPR027417">
    <property type="entry name" value="P-loop_NTPase"/>
</dbReference>
<dbReference type="GO" id="GO:0005524">
    <property type="term" value="F:ATP binding"/>
    <property type="evidence" value="ECO:0007669"/>
    <property type="project" value="UniProtKB-KW"/>
</dbReference>
<dbReference type="InterPro" id="IPR007111">
    <property type="entry name" value="NACHT_NTPase"/>
</dbReference>
<gene>
    <name evidence="5" type="ORF">XELAEV_18040677mg</name>
</gene>
<evidence type="ECO:0000313" key="6">
    <source>
        <dbReference type="Proteomes" id="UP000694892"/>
    </source>
</evidence>
<evidence type="ECO:0000313" key="5">
    <source>
        <dbReference type="EMBL" id="OCT69362.1"/>
    </source>
</evidence>
<sequence>MKPRPVPFALRPKIDAKIDHLRKDEIRQFQQKLAQYEERQLNIFYEYFHEDLIYIIESLDTPSILRELNFRNLISLEHYVSIKKQCGACAFAEMLLEDIRGSGRDAMLGFWECLFVLQNDHPHPNLLGVLDELDQRGDHLEQSINLDKMGPVQPFYFKAFQLHRSILLEKMLILVEHRAPGLTRESQSFDISERYLDLIVVSSQHFRSRPQHELIATGGIHEHYLQRAQSNLERISPNRLFRWCHRKRCVPQTVLVSGVPGVGKTTLMQKFVYDWANGKLYQRFAFVFFFKFRDLNNDELSLAQMILNEYPYLRNQLDRIFQNPSQLLFIFDGLDESKSSIDFKSSQSYTNPHSIETLNVIVSSLVQQSVLSGCSVLITSRPTRLATVETSIFHRVSEIMGFLPKEREKYFLHFFSDYTMAKKAFHYVRENGMLYTFCYIPSYCWIICTVLSMCFRAQKINSASTMVFFPKTVTQLFASFLSNILLNHCQEGAIHKEHLISIGRMAEHGINSHILSFTKDDLEAFSVDTSSHLVTSFVMESGQPPHVSYSFLHLTIQEFMAALVHYLDYSPERLQKALEEAKSYKDGRGEIFLRFISGLSDSSTRSLLKPYVGELSAEASKHVLSFLQKPIEKDIAVPIWDIDIRKVLNEFACLTESRNKALVSSFIGPNKHFDFSEFYLAPLDCTVLAFILESCKGRELLDLSSCFIQTEGLERLAPTLHTVSDVRLTNNNLRDEDMSCIYSILTHPQCRIQKLSLRNNGLTVESCLPLAWAINKNKSLRDLDLSKNKLVGKEFYQLLAFFSHPACRIERLALQETKLTPEYCGWLLSLTNNANLVFLNISSNFFGNTGYPHIQKLILTHPSLKEIKVGMNDFSEETEKNLLQLQRHKPDVAIYL</sequence>
<dbReference type="InterPro" id="IPR041267">
    <property type="entry name" value="NLRP_HD2"/>
</dbReference>
<dbReference type="PANTHER" id="PTHR45690">
    <property type="entry name" value="NACHT, LRR AND PYD DOMAINS-CONTAINING PROTEIN 12"/>
    <property type="match status" value="1"/>
</dbReference>
<dbReference type="Pfam" id="PF05729">
    <property type="entry name" value="NACHT"/>
    <property type="match status" value="1"/>
</dbReference>
<keyword evidence="1" id="KW-0677">Repeat</keyword>
<evidence type="ECO:0000256" key="1">
    <source>
        <dbReference type="ARBA" id="ARBA00022737"/>
    </source>
</evidence>
<dbReference type="SUPFAM" id="SSF52540">
    <property type="entry name" value="P-loop containing nucleoside triphosphate hydrolases"/>
    <property type="match status" value="1"/>
</dbReference>
<dbReference type="SMART" id="SM00368">
    <property type="entry name" value="LRR_RI"/>
    <property type="match status" value="5"/>
</dbReference>
<keyword evidence="3" id="KW-0067">ATP-binding</keyword>
<keyword evidence="2" id="KW-0547">Nucleotide-binding</keyword>
<feature type="domain" description="NACHT" evidence="4">
    <location>
        <begin position="252"/>
        <end position="382"/>
    </location>
</feature>
<dbReference type="AlphaFoldDB" id="A0A974H915"/>
<dbReference type="Gene3D" id="3.80.10.10">
    <property type="entry name" value="Ribonuclease Inhibitor"/>
    <property type="match status" value="1"/>
</dbReference>
<evidence type="ECO:0000256" key="3">
    <source>
        <dbReference type="ARBA" id="ARBA00022840"/>
    </source>
</evidence>
<proteinExistence type="predicted"/>
<dbReference type="Proteomes" id="UP000694892">
    <property type="component" value="Chromosome 8L"/>
</dbReference>
<evidence type="ECO:0000259" key="4">
    <source>
        <dbReference type="PROSITE" id="PS50837"/>
    </source>
</evidence>
<accession>A0A974H915</accession>